<dbReference type="GO" id="GO:0016491">
    <property type="term" value="F:oxidoreductase activity"/>
    <property type="evidence" value="ECO:0007669"/>
    <property type="project" value="InterPro"/>
</dbReference>
<reference evidence="23" key="2">
    <citation type="submission" date="2020-09" db="EMBL/GenBank/DDBJ databases">
        <authorList>
            <person name="Sun Q."/>
            <person name="Ohkuma M."/>
        </authorList>
    </citation>
    <scope>NUCLEOTIDE SEQUENCE</scope>
    <source>
        <strain evidence="23">JCM 31311</strain>
    </source>
</reference>
<keyword evidence="5 18" id="KW-0349">Heme</keyword>
<evidence type="ECO:0000256" key="8">
    <source>
        <dbReference type="ARBA" id="ARBA00022723"/>
    </source>
</evidence>
<evidence type="ECO:0000259" key="22">
    <source>
        <dbReference type="PROSITE" id="PS51007"/>
    </source>
</evidence>
<dbReference type="SUPFAM" id="SSF81464">
    <property type="entry name" value="Cytochrome c oxidase subunit II-like, transmembrane region"/>
    <property type="match status" value="1"/>
</dbReference>
<reference evidence="23" key="1">
    <citation type="journal article" date="2014" name="Int. J. Syst. Evol. Microbiol.">
        <title>Complete genome sequence of Corynebacterium casei LMG S-19264T (=DSM 44701T), isolated from a smear-ripened cheese.</title>
        <authorList>
            <consortium name="US DOE Joint Genome Institute (JGI-PGF)"/>
            <person name="Walter F."/>
            <person name="Albersmeier A."/>
            <person name="Kalinowski J."/>
            <person name="Ruckert C."/>
        </authorList>
    </citation>
    <scope>NUCLEOTIDE SEQUENCE</scope>
    <source>
        <strain evidence="23">JCM 31311</strain>
    </source>
</reference>
<dbReference type="PROSITE" id="PS00078">
    <property type="entry name" value="COX2"/>
    <property type="match status" value="1"/>
</dbReference>
<dbReference type="Gene3D" id="1.10.287.90">
    <property type="match status" value="1"/>
</dbReference>
<keyword evidence="13" id="KW-0186">Copper</keyword>
<evidence type="ECO:0000256" key="12">
    <source>
        <dbReference type="ARBA" id="ARBA00023004"/>
    </source>
</evidence>
<comment type="similarity">
    <text evidence="2">Belongs to the cytochrome c oxidase subunit 2 family.</text>
</comment>
<keyword evidence="8 18" id="KW-0479">Metal-binding</keyword>
<evidence type="ECO:0000256" key="1">
    <source>
        <dbReference type="ARBA" id="ARBA00004141"/>
    </source>
</evidence>
<dbReference type="Proteomes" id="UP000603865">
    <property type="component" value="Unassembled WGS sequence"/>
</dbReference>
<evidence type="ECO:0000256" key="7">
    <source>
        <dbReference type="ARBA" id="ARBA00022692"/>
    </source>
</evidence>
<keyword evidence="14 19" id="KW-0472">Membrane</keyword>
<feature type="domain" description="Cytochrome oxidase subunit II copper A binding" evidence="20">
    <location>
        <begin position="96"/>
        <end position="207"/>
    </location>
</feature>
<dbReference type="GO" id="GO:0004129">
    <property type="term" value="F:cytochrome-c oxidase activity"/>
    <property type="evidence" value="ECO:0007669"/>
    <property type="project" value="UniProtKB-EC"/>
</dbReference>
<evidence type="ECO:0000256" key="5">
    <source>
        <dbReference type="ARBA" id="ARBA00022617"/>
    </source>
</evidence>
<feature type="transmembrane region" description="Helical" evidence="19">
    <location>
        <begin position="23"/>
        <end position="44"/>
    </location>
</feature>
<dbReference type="GO" id="GO:0005507">
    <property type="term" value="F:copper ion binding"/>
    <property type="evidence" value="ECO:0007669"/>
    <property type="project" value="InterPro"/>
</dbReference>
<evidence type="ECO:0000256" key="18">
    <source>
        <dbReference type="PROSITE-ProRule" id="PRU00433"/>
    </source>
</evidence>
<dbReference type="GO" id="GO:0042773">
    <property type="term" value="P:ATP synthesis coupled electron transport"/>
    <property type="evidence" value="ECO:0007669"/>
    <property type="project" value="TreeGrafter"/>
</dbReference>
<dbReference type="Gene3D" id="2.60.40.420">
    <property type="entry name" value="Cupredoxins - blue copper proteins"/>
    <property type="match status" value="1"/>
</dbReference>
<dbReference type="RefSeq" id="WP_189090690.1">
    <property type="nucleotide sequence ID" value="NZ_BMQL01000012.1"/>
</dbReference>
<keyword evidence="6" id="KW-0679">Respiratory chain</keyword>
<dbReference type="InterPro" id="IPR002429">
    <property type="entry name" value="CcO_II-like_C"/>
</dbReference>
<evidence type="ECO:0000259" key="20">
    <source>
        <dbReference type="PROSITE" id="PS50857"/>
    </source>
</evidence>
<evidence type="ECO:0000259" key="21">
    <source>
        <dbReference type="PROSITE" id="PS50999"/>
    </source>
</evidence>
<dbReference type="SUPFAM" id="SSF46626">
    <property type="entry name" value="Cytochrome c"/>
    <property type="match status" value="1"/>
</dbReference>
<comment type="subcellular location">
    <subcellularLocation>
        <location evidence="1">Membrane</location>
        <topology evidence="1">Multi-pass membrane protein</topology>
    </subcellularLocation>
</comment>
<dbReference type="InterPro" id="IPR011759">
    <property type="entry name" value="Cyt_c_oxidase_su2_TM_dom"/>
</dbReference>
<dbReference type="InterPro" id="IPR009056">
    <property type="entry name" value="Cyt_c-like_dom"/>
</dbReference>
<evidence type="ECO:0000256" key="9">
    <source>
        <dbReference type="ARBA" id="ARBA00022967"/>
    </source>
</evidence>
<dbReference type="InterPro" id="IPR001505">
    <property type="entry name" value="Copper_CuA"/>
</dbReference>
<dbReference type="InterPro" id="IPR014222">
    <property type="entry name" value="Cyt_c_oxidase_su2"/>
</dbReference>
<evidence type="ECO:0000256" key="16">
    <source>
        <dbReference type="ARBA" id="ARBA00031389"/>
    </source>
</evidence>
<protein>
    <recommendedName>
        <fullName evidence="3">cytochrome-c oxidase</fullName>
        <ecNumber evidence="3">7.1.1.9</ecNumber>
    </recommendedName>
    <alternativeName>
        <fullName evidence="17">Cytochrome aa3 subunit 2</fullName>
    </alternativeName>
    <alternativeName>
        <fullName evidence="16">Cytochrome c oxidase polypeptide II</fullName>
    </alternativeName>
</protein>
<evidence type="ECO:0000256" key="3">
    <source>
        <dbReference type="ARBA" id="ARBA00012949"/>
    </source>
</evidence>
<sequence>MSAYPVFSPASSLAQPITDLTRLTFWLGLGVFLIVALVLIYFMWRYRHRGADGEPGQVFGNTTDEVSWIVAAALLVAFLLFMTVRVAAASSPATDTRTPDIYVVAHQWYWEFRTPDGAASSGELVIPAGQRVLLDLTSTDVIHDFSAPQLARKIDVIPGQHNRLWIEAAQPGTFSGVCNEFCGPEHAWMRFVVIAEPLAQYRATQAAQAAAAASPNASNAAAARGAEVFGRVQCGACHQVRGQPSAFPHTGAVGPDLTHFASRRILAGGVLTNTPEHLRQWLRHTQEVKPGARMPTLPLSESEISDLSTYLEALK</sequence>
<dbReference type="GO" id="GO:0016020">
    <property type="term" value="C:membrane"/>
    <property type="evidence" value="ECO:0007669"/>
    <property type="project" value="UniProtKB-SubCell"/>
</dbReference>
<evidence type="ECO:0000256" key="4">
    <source>
        <dbReference type="ARBA" id="ARBA00022448"/>
    </source>
</evidence>
<dbReference type="InterPro" id="IPR045187">
    <property type="entry name" value="CcO_II"/>
</dbReference>
<comment type="function">
    <text evidence="15">Subunits I and II form the functional core of the enzyme complex. Electrons originating in cytochrome c are transferred via heme a and Cu(A) to the binuclear center formed by heme a3 and Cu(B).</text>
</comment>
<comment type="caution">
    <text evidence="23">The sequence shown here is derived from an EMBL/GenBank/DDBJ whole genome shotgun (WGS) entry which is preliminary data.</text>
</comment>
<evidence type="ECO:0000256" key="6">
    <source>
        <dbReference type="ARBA" id="ARBA00022660"/>
    </source>
</evidence>
<accession>A0A918C7B8</accession>
<gene>
    <name evidence="23" type="ORF">GCM10008957_23990</name>
</gene>
<keyword evidence="11 19" id="KW-1133">Transmembrane helix</keyword>
<evidence type="ECO:0000256" key="15">
    <source>
        <dbReference type="ARBA" id="ARBA00024688"/>
    </source>
</evidence>
<evidence type="ECO:0000313" key="23">
    <source>
        <dbReference type="EMBL" id="GGR10514.1"/>
    </source>
</evidence>
<dbReference type="InterPro" id="IPR008972">
    <property type="entry name" value="Cupredoxin"/>
</dbReference>
<keyword evidence="12 18" id="KW-0408">Iron</keyword>
<keyword evidence="4" id="KW-0813">Transport</keyword>
<keyword evidence="9" id="KW-1278">Translocase</keyword>
<dbReference type="InterPro" id="IPR036257">
    <property type="entry name" value="Cyt_c_oxidase_su2_TM_sf"/>
</dbReference>
<dbReference type="SUPFAM" id="SSF49503">
    <property type="entry name" value="Cupredoxins"/>
    <property type="match status" value="1"/>
</dbReference>
<evidence type="ECO:0000256" key="19">
    <source>
        <dbReference type="SAM" id="Phobius"/>
    </source>
</evidence>
<keyword evidence="7 19" id="KW-0812">Transmembrane</keyword>
<evidence type="ECO:0000256" key="11">
    <source>
        <dbReference type="ARBA" id="ARBA00022989"/>
    </source>
</evidence>
<name>A0A918C7B8_9DEIO</name>
<dbReference type="InterPro" id="IPR036909">
    <property type="entry name" value="Cyt_c-like_dom_sf"/>
</dbReference>
<evidence type="ECO:0000256" key="2">
    <source>
        <dbReference type="ARBA" id="ARBA00007866"/>
    </source>
</evidence>
<evidence type="ECO:0000256" key="13">
    <source>
        <dbReference type="ARBA" id="ARBA00023008"/>
    </source>
</evidence>
<evidence type="ECO:0000256" key="17">
    <source>
        <dbReference type="ARBA" id="ARBA00031399"/>
    </source>
</evidence>
<dbReference type="NCBIfam" id="TIGR02866">
    <property type="entry name" value="CoxB"/>
    <property type="match status" value="1"/>
</dbReference>
<dbReference type="GO" id="GO:0020037">
    <property type="term" value="F:heme binding"/>
    <property type="evidence" value="ECO:0007669"/>
    <property type="project" value="InterPro"/>
</dbReference>
<keyword evidence="24" id="KW-1185">Reference proteome</keyword>
<proteinExistence type="inferred from homology"/>
<dbReference type="PROSITE" id="PS50999">
    <property type="entry name" value="COX2_TM"/>
    <property type="match status" value="1"/>
</dbReference>
<feature type="domain" description="Cytochrome oxidase subunit II transmembrane region profile" evidence="21">
    <location>
        <begin position="1"/>
        <end position="94"/>
    </location>
</feature>
<evidence type="ECO:0000256" key="14">
    <source>
        <dbReference type="ARBA" id="ARBA00023136"/>
    </source>
</evidence>
<organism evidence="23 24">
    <name type="scientific">Deinococcus ruber</name>
    <dbReference type="NCBI Taxonomy" id="1848197"/>
    <lineage>
        <taxon>Bacteria</taxon>
        <taxon>Thermotogati</taxon>
        <taxon>Deinococcota</taxon>
        <taxon>Deinococci</taxon>
        <taxon>Deinococcales</taxon>
        <taxon>Deinococcaceae</taxon>
        <taxon>Deinococcus</taxon>
    </lineage>
</organism>
<dbReference type="EC" id="7.1.1.9" evidence="3"/>
<dbReference type="Pfam" id="PF00034">
    <property type="entry name" value="Cytochrom_C"/>
    <property type="match status" value="1"/>
</dbReference>
<dbReference type="EMBL" id="BMQL01000012">
    <property type="protein sequence ID" value="GGR10514.1"/>
    <property type="molecule type" value="Genomic_DNA"/>
</dbReference>
<feature type="transmembrane region" description="Helical" evidence="19">
    <location>
        <begin position="65"/>
        <end position="88"/>
    </location>
</feature>
<evidence type="ECO:0000313" key="24">
    <source>
        <dbReference type="Proteomes" id="UP000603865"/>
    </source>
</evidence>
<evidence type="ECO:0000256" key="10">
    <source>
        <dbReference type="ARBA" id="ARBA00022982"/>
    </source>
</evidence>
<dbReference type="PANTHER" id="PTHR22888">
    <property type="entry name" value="CYTOCHROME C OXIDASE, SUBUNIT II"/>
    <property type="match status" value="1"/>
</dbReference>
<feature type="domain" description="Cytochrome c" evidence="22">
    <location>
        <begin position="220"/>
        <end position="315"/>
    </location>
</feature>
<dbReference type="PROSITE" id="PS51007">
    <property type="entry name" value="CYTC"/>
    <property type="match status" value="1"/>
</dbReference>
<keyword evidence="10" id="KW-0249">Electron transport</keyword>
<dbReference type="PROSITE" id="PS50857">
    <property type="entry name" value="COX2_CUA"/>
    <property type="match status" value="1"/>
</dbReference>
<dbReference type="AlphaFoldDB" id="A0A918C7B8"/>
<dbReference type="PANTHER" id="PTHR22888:SF9">
    <property type="entry name" value="CYTOCHROME C OXIDASE SUBUNIT 2"/>
    <property type="match status" value="1"/>
</dbReference>
<dbReference type="Pfam" id="PF00116">
    <property type="entry name" value="COX2"/>
    <property type="match status" value="1"/>
</dbReference>